<evidence type="ECO:0000313" key="1">
    <source>
        <dbReference type="Proteomes" id="UP000095287"/>
    </source>
</evidence>
<proteinExistence type="predicted"/>
<dbReference type="WBParaSite" id="L893_g13726.t1">
    <property type="protein sequence ID" value="L893_g13726.t1"/>
    <property type="gene ID" value="L893_g13726"/>
</dbReference>
<evidence type="ECO:0000313" key="2">
    <source>
        <dbReference type="WBParaSite" id="L893_g13726.t1"/>
    </source>
</evidence>
<accession>A0A1I7Y8I6</accession>
<protein>
    <submittedName>
        <fullName evidence="2">Hexosyltransferase</fullName>
    </submittedName>
</protein>
<name>A0A1I7Y8I6_9BILA</name>
<keyword evidence="1" id="KW-1185">Reference proteome</keyword>
<dbReference type="AlphaFoldDB" id="A0A1I7Y8I6"/>
<organism evidence="1 2">
    <name type="scientific">Steinernema glaseri</name>
    <dbReference type="NCBI Taxonomy" id="37863"/>
    <lineage>
        <taxon>Eukaryota</taxon>
        <taxon>Metazoa</taxon>
        <taxon>Ecdysozoa</taxon>
        <taxon>Nematoda</taxon>
        <taxon>Chromadorea</taxon>
        <taxon>Rhabditida</taxon>
        <taxon>Tylenchina</taxon>
        <taxon>Panagrolaimomorpha</taxon>
        <taxon>Strongyloidoidea</taxon>
        <taxon>Steinernematidae</taxon>
        <taxon>Steinernema</taxon>
    </lineage>
</organism>
<reference evidence="2" key="1">
    <citation type="submission" date="2016-11" db="UniProtKB">
        <authorList>
            <consortium name="WormBaseParasite"/>
        </authorList>
    </citation>
    <scope>IDENTIFICATION</scope>
</reference>
<sequence length="133" mass="15148">MRIASPKFIITVGAILALRKSTLLEGSLRLVLTAVVLFVLQWYGDKVGQYTSYRPELINATFANFYLEYEILTYLNPIRCSGKKLFVFVISAVHYSDQRDMIRSTWSKKEHVSLKVTALPKGLYIVPAQFEPA</sequence>
<dbReference type="Proteomes" id="UP000095287">
    <property type="component" value="Unplaced"/>
</dbReference>